<organism evidence="2 3">
    <name type="scientific">Didymella rabiei</name>
    <name type="common">Chickpea ascochyta blight fungus</name>
    <name type="synonym">Mycosphaerella rabiei</name>
    <dbReference type="NCBI Taxonomy" id="5454"/>
    <lineage>
        <taxon>Eukaryota</taxon>
        <taxon>Fungi</taxon>
        <taxon>Dikarya</taxon>
        <taxon>Ascomycota</taxon>
        <taxon>Pezizomycotina</taxon>
        <taxon>Dothideomycetes</taxon>
        <taxon>Pleosporomycetidae</taxon>
        <taxon>Pleosporales</taxon>
        <taxon>Pleosporineae</taxon>
        <taxon>Didymellaceae</taxon>
        <taxon>Ascochyta</taxon>
    </lineage>
</organism>
<comment type="caution">
    <text evidence="2">The sequence shown here is derived from an EMBL/GenBank/DDBJ whole genome shotgun (WGS) entry which is preliminary data.</text>
</comment>
<feature type="region of interest" description="Disordered" evidence="1">
    <location>
        <begin position="217"/>
        <end position="249"/>
    </location>
</feature>
<evidence type="ECO:0000256" key="1">
    <source>
        <dbReference type="SAM" id="MobiDB-lite"/>
    </source>
</evidence>
<evidence type="ECO:0000313" key="3">
    <source>
        <dbReference type="Proteomes" id="UP000076837"/>
    </source>
</evidence>
<dbReference type="EMBL" id="JYNV01000289">
    <property type="protein sequence ID" value="KZM19947.1"/>
    <property type="molecule type" value="Genomic_DNA"/>
</dbReference>
<sequence length="275" mass="30855">MVKDRVCYLVAVRAQGQDEFYLEEPLPDRKYLREAVEADISRATLLISKWPTEFFDADVAAKYVAGVFALNRFDYTPFEGVAAEKFQGYVTFNTARHAFAVGMFELKVERKDWTRKEKNAGLKKLNEAVEFNVCRVLNLIPSSLWPSTFSDVNEARNFVARYCHDIRFRYTGWPDVALTGFNGETTTSRLGHNEADDFVDDVSATNVNGFDDDYKLTSATPTPPSEASDSPATAGAVDDEVEEYSADQKESLAVDPFNDLVAELQRGYLLKAAFA</sequence>
<gene>
    <name evidence="2" type="ORF">ST47_g8930</name>
</gene>
<dbReference type="Proteomes" id="UP000076837">
    <property type="component" value="Unassembled WGS sequence"/>
</dbReference>
<feature type="compositionally biased region" description="Polar residues" evidence="1">
    <location>
        <begin position="217"/>
        <end position="231"/>
    </location>
</feature>
<keyword evidence="3" id="KW-1185">Reference proteome</keyword>
<name>A0A162YC52_DIDRA</name>
<reference evidence="2 3" key="1">
    <citation type="journal article" date="2016" name="Sci. Rep.">
        <title>Draft genome sequencing and secretome analysis of fungal phytopathogen Ascochyta rabiei provides insight into the necrotrophic effector repertoire.</title>
        <authorList>
            <person name="Verma S."/>
            <person name="Gazara R.K."/>
            <person name="Nizam S."/>
            <person name="Parween S."/>
            <person name="Chattopadhyay D."/>
            <person name="Verma P.K."/>
        </authorList>
    </citation>
    <scope>NUCLEOTIDE SEQUENCE [LARGE SCALE GENOMIC DNA]</scope>
    <source>
        <strain evidence="2 3">ArDII</strain>
    </source>
</reference>
<dbReference type="AlphaFoldDB" id="A0A162YC52"/>
<protein>
    <submittedName>
        <fullName evidence="2">Uncharacterized protein</fullName>
    </submittedName>
</protein>
<proteinExistence type="predicted"/>
<evidence type="ECO:0000313" key="2">
    <source>
        <dbReference type="EMBL" id="KZM19947.1"/>
    </source>
</evidence>
<accession>A0A162YC52</accession>